<keyword evidence="3" id="KW-0378">Hydrolase</keyword>
<reference evidence="3" key="1">
    <citation type="journal article" date="2020" name="mSystems">
        <title>Genome- and Community-Level Interaction Insights into Carbon Utilization and Element Cycling Functions of Hydrothermarchaeota in Hydrothermal Sediment.</title>
        <authorList>
            <person name="Zhou Z."/>
            <person name="Liu Y."/>
            <person name="Xu W."/>
            <person name="Pan J."/>
            <person name="Luo Z.H."/>
            <person name="Li M."/>
        </authorList>
    </citation>
    <scope>NUCLEOTIDE SEQUENCE [LARGE SCALE GENOMIC DNA]</scope>
    <source>
        <strain evidence="3">SpSt-613</strain>
        <strain evidence="2">SpSt-669</strain>
    </source>
</reference>
<dbReference type="SUPFAM" id="SSF56281">
    <property type="entry name" value="Metallo-hydrolase/oxidoreductase"/>
    <property type="match status" value="1"/>
</dbReference>
<proteinExistence type="predicted"/>
<name>A0A7C4I455_CALS0</name>
<evidence type="ECO:0000259" key="1">
    <source>
        <dbReference type="SMART" id="SM00849"/>
    </source>
</evidence>
<protein>
    <submittedName>
        <fullName evidence="3">MBL fold metallo-hydrolase</fullName>
    </submittedName>
</protein>
<dbReference type="InterPro" id="IPR036866">
    <property type="entry name" value="RibonucZ/Hydroxyglut_hydro"/>
</dbReference>
<gene>
    <name evidence="3" type="ORF">ENT82_06690</name>
    <name evidence="2" type="ORF">ENU43_00720</name>
</gene>
<accession>A0A7C4I455</accession>
<dbReference type="SMART" id="SM00849">
    <property type="entry name" value="Lactamase_B"/>
    <property type="match status" value="1"/>
</dbReference>
<evidence type="ECO:0000313" key="2">
    <source>
        <dbReference type="EMBL" id="HGL40182.1"/>
    </source>
</evidence>
<comment type="caution">
    <text evidence="3">The sequence shown here is derived from an EMBL/GenBank/DDBJ whole genome shotgun (WGS) entry which is preliminary data.</text>
</comment>
<dbReference type="GO" id="GO:0042781">
    <property type="term" value="F:3'-tRNA processing endoribonuclease activity"/>
    <property type="evidence" value="ECO:0007669"/>
    <property type="project" value="TreeGrafter"/>
</dbReference>
<dbReference type="AlphaFoldDB" id="A0A7C4I455"/>
<dbReference type="InterPro" id="IPR001279">
    <property type="entry name" value="Metallo-B-lactamas"/>
</dbReference>
<dbReference type="PANTHER" id="PTHR46018:SF3">
    <property type="entry name" value="ARYLSULFATASE"/>
    <property type="match status" value="1"/>
</dbReference>
<dbReference type="EMBL" id="DTAD01000073">
    <property type="protein sequence ID" value="HGN90793.1"/>
    <property type="molecule type" value="Genomic_DNA"/>
</dbReference>
<dbReference type="CDD" id="cd16272">
    <property type="entry name" value="RNaseZ_MBL-fold"/>
    <property type="match status" value="1"/>
</dbReference>
<dbReference type="Pfam" id="PF23023">
    <property type="entry name" value="Anti-Pycsar_Apyc1"/>
    <property type="match status" value="1"/>
</dbReference>
<dbReference type="EMBL" id="DTCM01000010">
    <property type="protein sequence ID" value="HGL40182.1"/>
    <property type="molecule type" value="Genomic_DNA"/>
</dbReference>
<dbReference type="PANTHER" id="PTHR46018">
    <property type="entry name" value="ZINC PHOSPHODIESTERASE ELAC PROTEIN 1"/>
    <property type="match status" value="1"/>
</dbReference>
<dbReference type="Gene3D" id="3.60.15.10">
    <property type="entry name" value="Ribonuclease Z/Hydroxyacylglutathione hydrolase-like"/>
    <property type="match status" value="1"/>
</dbReference>
<sequence length="262" mass="29258">MTRITILGAGSIAPSEKRFGSGIYIEAEETKLLIDPGPGTIYKLIRLAVNPLSLTAVLISHFHLDHISDLLPLIMMWCYDEEGKPSPRPKNLHLIGPTGLQKLVEQVISIDAFSYLTNPMQVNRFLKLDEMLHGDTRQVGECKITAAEVLHLNGLAYRIEHRGKNIVYSGDTVPDQRLIDLAKNCDLLIHECSFPHQQLIGKHTSEKQLAEITAKAKPQKILVTHLYPSWNGREHEIIEALRQAGMPPENVIVGQDLTTVDV</sequence>
<evidence type="ECO:0000313" key="3">
    <source>
        <dbReference type="EMBL" id="HGN90793.1"/>
    </source>
</evidence>
<feature type="domain" description="Metallo-beta-lactamase" evidence="1">
    <location>
        <begin position="19"/>
        <end position="225"/>
    </location>
</feature>
<organism evidence="3">
    <name type="scientific">Caldiarchaeum subterraneum</name>
    <dbReference type="NCBI Taxonomy" id="311458"/>
    <lineage>
        <taxon>Archaea</taxon>
        <taxon>Nitrososphaerota</taxon>
        <taxon>Candidatus Caldarchaeales</taxon>
        <taxon>Candidatus Caldarchaeaceae</taxon>
        <taxon>Candidatus Caldarchaeum</taxon>
    </lineage>
</organism>